<evidence type="ECO:0000313" key="3">
    <source>
        <dbReference type="Proteomes" id="UP000623010"/>
    </source>
</evidence>
<sequence length="113" mass="12516">MARARLRIGLLVLALPAVPVPAAGTALAPTAEERRLDGPVPREILRRSGFDAMAAQCARELERVRSYARARRVVERRGAALWRRSCSRCAGGTSRRGRWSGRCGRTCRRSTRS</sequence>
<name>A0A918QV61_9ACTN</name>
<gene>
    <name evidence="2" type="ORF">GCM10010389_09800</name>
</gene>
<keyword evidence="3" id="KW-1185">Reference proteome</keyword>
<protein>
    <submittedName>
        <fullName evidence="2">Uncharacterized protein</fullName>
    </submittedName>
</protein>
<evidence type="ECO:0000256" key="1">
    <source>
        <dbReference type="SAM" id="SignalP"/>
    </source>
</evidence>
<organism evidence="2 3">
    <name type="scientific">Streptomyces echinoruber</name>
    <dbReference type="NCBI Taxonomy" id="68898"/>
    <lineage>
        <taxon>Bacteria</taxon>
        <taxon>Bacillati</taxon>
        <taxon>Actinomycetota</taxon>
        <taxon>Actinomycetes</taxon>
        <taxon>Kitasatosporales</taxon>
        <taxon>Streptomycetaceae</taxon>
        <taxon>Streptomyces</taxon>
    </lineage>
</organism>
<dbReference type="EMBL" id="BMWH01000002">
    <property type="protein sequence ID" value="GGZ74187.1"/>
    <property type="molecule type" value="Genomic_DNA"/>
</dbReference>
<comment type="caution">
    <text evidence="2">The sequence shown here is derived from an EMBL/GenBank/DDBJ whole genome shotgun (WGS) entry which is preliminary data.</text>
</comment>
<evidence type="ECO:0000313" key="2">
    <source>
        <dbReference type="EMBL" id="GGZ74187.1"/>
    </source>
</evidence>
<feature type="chain" id="PRO_5038100387" evidence="1">
    <location>
        <begin position="23"/>
        <end position="113"/>
    </location>
</feature>
<reference evidence="2" key="2">
    <citation type="submission" date="2020-09" db="EMBL/GenBank/DDBJ databases">
        <authorList>
            <person name="Sun Q."/>
            <person name="Ohkuma M."/>
        </authorList>
    </citation>
    <scope>NUCLEOTIDE SEQUENCE</scope>
    <source>
        <strain evidence="2">JCM 5016</strain>
    </source>
</reference>
<dbReference type="Proteomes" id="UP000623010">
    <property type="component" value="Unassembled WGS sequence"/>
</dbReference>
<feature type="signal peptide" evidence="1">
    <location>
        <begin position="1"/>
        <end position="22"/>
    </location>
</feature>
<reference evidence="2" key="1">
    <citation type="journal article" date="2014" name="Int. J. Syst. Evol. Microbiol.">
        <title>Complete genome sequence of Corynebacterium casei LMG S-19264T (=DSM 44701T), isolated from a smear-ripened cheese.</title>
        <authorList>
            <consortium name="US DOE Joint Genome Institute (JGI-PGF)"/>
            <person name="Walter F."/>
            <person name="Albersmeier A."/>
            <person name="Kalinowski J."/>
            <person name="Ruckert C."/>
        </authorList>
    </citation>
    <scope>NUCLEOTIDE SEQUENCE</scope>
    <source>
        <strain evidence="2">JCM 5016</strain>
    </source>
</reference>
<dbReference type="AlphaFoldDB" id="A0A918QV61"/>
<proteinExistence type="predicted"/>
<keyword evidence="1" id="KW-0732">Signal</keyword>
<accession>A0A918QV61</accession>